<keyword evidence="1" id="KW-0863">Zinc-finger</keyword>
<keyword evidence="1" id="KW-0479">Metal-binding</keyword>
<keyword evidence="4" id="KW-1185">Reference proteome</keyword>
<organism evidence="3 4">
    <name type="scientific">Saguinus oedipus</name>
    <name type="common">Cotton-top tamarin</name>
    <name type="synonym">Oedipomidas oedipus</name>
    <dbReference type="NCBI Taxonomy" id="9490"/>
    <lineage>
        <taxon>Eukaryota</taxon>
        <taxon>Metazoa</taxon>
        <taxon>Chordata</taxon>
        <taxon>Craniata</taxon>
        <taxon>Vertebrata</taxon>
        <taxon>Euteleostomi</taxon>
        <taxon>Mammalia</taxon>
        <taxon>Eutheria</taxon>
        <taxon>Euarchontoglires</taxon>
        <taxon>Primates</taxon>
        <taxon>Haplorrhini</taxon>
        <taxon>Platyrrhini</taxon>
        <taxon>Cebidae</taxon>
        <taxon>Callitrichinae</taxon>
        <taxon>Saguinus</taxon>
    </lineage>
</organism>
<proteinExistence type="predicted"/>
<keyword evidence="1" id="KW-0862">Zinc</keyword>
<evidence type="ECO:0000313" key="3">
    <source>
        <dbReference type="EMBL" id="KAK2083699.1"/>
    </source>
</evidence>
<dbReference type="Proteomes" id="UP001266305">
    <property type="component" value="Unassembled WGS sequence"/>
</dbReference>
<protein>
    <submittedName>
        <fullName evidence="3">Retrotransposon Gag-like protein 4</fullName>
    </submittedName>
</protein>
<name>A0ABQ9TG41_SAGOE</name>
<dbReference type="InterPro" id="IPR036875">
    <property type="entry name" value="Znf_CCHC_sf"/>
</dbReference>
<dbReference type="EMBL" id="JASSZA010000023">
    <property type="protein sequence ID" value="KAK2083699.1"/>
    <property type="molecule type" value="Genomic_DNA"/>
</dbReference>
<dbReference type="InterPro" id="IPR001878">
    <property type="entry name" value="Znf_CCHC"/>
</dbReference>
<sequence length="293" mass="32971">MEKCTILQAENLILQPQMQHPTLDNLAKKRQVMPVLATTVIPHLTQFHGDPANHSKFLPQVTTYLAALQISNPANDAQIKLFFDYLFQKLESCGIISGPNKNTLLKQYENFILEFQQLLGEPTKQEMNPLMNAKVDKGDDSSQQDPATFQLLAQNLICNETNQNGQFEKALAGPNQDEESVTDIMDNLPDLITQCIQLDKKHSVRPELLQSETQFPLLTSLIQHQALVSPTDPPPKKGPMQLREGQLPLTPAKRAYQQETQLCLYCNQSGHFTRDCLAKRSRALAMTNNTAHQ</sequence>
<gene>
    <name evidence="3" type="primary">RTL4</name>
    <name evidence="3" type="ORF">P7K49_038935</name>
</gene>
<comment type="caution">
    <text evidence="3">The sequence shown here is derived from an EMBL/GenBank/DDBJ whole genome shotgun (WGS) entry which is preliminary data.</text>
</comment>
<evidence type="ECO:0000256" key="1">
    <source>
        <dbReference type="PROSITE-ProRule" id="PRU00047"/>
    </source>
</evidence>
<dbReference type="PROSITE" id="PS50158">
    <property type="entry name" value="ZF_CCHC"/>
    <property type="match status" value="1"/>
</dbReference>
<feature type="domain" description="CCHC-type" evidence="2">
    <location>
        <begin position="263"/>
        <end position="276"/>
    </location>
</feature>
<dbReference type="SUPFAM" id="SSF57756">
    <property type="entry name" value="Retrovirus zinc finger-like domains"/>
    <property type="match status" value="1"/>
</dbReference>
<reference evidence="3 4" key="1">
    <citation type="submission" date="2023-05" db="EMBL/GenBank/DDBJ databases">
        <title>B98-5 Cell Line De Novo Hybrid Assembly: An Optical Mapping Approach.</title>
        <authorList>
            <person name="Kananen K."/>
            <person name="Auerbach J.A."/>
            <person name="Kautto E."/>
            <person name="Blachly J.S."/>
        </authorList>
    </citation>
    <scope>NUCLEOTIDE SEQUENCE [LARGE SCALE GENOMIC DNA]</scope>
    <source>
        <strain evidence="3">B95-8</strain>
        <tissue evidence="3">Cell line</tissue>
    </source>
</reference>
<accession>A0ABQ9TG41</accession>
<evidence type="ECO:0000313" key="4">
    <source>
        <dbReference type="Proteomes" id="UP001266305"/>
    </source>
</evidence>
<evidence type="ECO:0000259" key="2">
    <source>
        <dbReference type="PROSITE" id="PS50158"/>
    </source>
</evidence>